<dbReference type="AlphaFoldDB" id="A0A0S4JDM8"/>
<gene>
    <name evidence="3" type="ORF">BSAL_13585</name>
</gene>
<accession>A0A0S4JDM8</accession>
<dbReference type="InterPro" id="IPR014756">
    <property type="entry name" value="Ig_E-set"/>
</dbReference>
<proteinExistence type="predicted"/>
<dbReference type="PANTHER" id="PTHR46769">
    <property type="entry name" value="POLYCYSTIC KIDNEY AND HEPATIC DISEASE 1 (AUTOSOMAL RECESSIVE)-LIKE 1"/>
    <property type="match status" value="1"/>
</dbReference>
<organism evidence="3 4">
    <name type="scientific">Bodo saltans</name>
    <name type="common">Flagellated protozoan</name>
    <dbReference type="NCBI Taxonomy" id="75058"/>
    <lineage>
        <taxon>Eukaryota</taxon>
        <taxon>Discoba</taxon>
        <taxon>Euglenozoa</taxon>
        <taxon>Kinetoplastea</taxon>
        <taxon>Metakinetoplastina</taxon>
        <taxon>Eubodonida</taxon>
        <taxon>Bodonidae</taxon>
        <taxon>Bodo</taxon>
    </lineage>
</organism>
<feature type="domain" description="IPT/TIG" evidence="2">
    <location>
        <begin position="400"/>
        <end position="453"/>
    </location>
</feature>
<dbReference type="Gene3D" id="2.60.40.10">
    <property type="entry name" value="Immunoglobulins"/>
    <property type="match status" value="3"/>
</dbReference>
<name>A0A0S4JDM8_BODSA</name>
<feature type="domain" description="IPT/TIG" evidence="2">
    <location>
        <begin position="309"/>
        <end position="384"/>
    </location>
</feature>
<feature type="domain" description="IPT/TIG" evidence="2">
    <location>
        <begin position="197"/>
        <end position="261"/>
    </location>
</feature>
<evidence type="ECO:0000259" key="2">
    <source>
        <dbReference type="Pfam" id="PF01833"/>
    </source>
</evidence>
<dbReference type="Proteomes" id="UP000051952">
    <property type="component" value="Unassembled WGS sequence"/>
</dbReference>
<reference evidence="4" key="1">
    <citation type="submission" date="2015-09" db="EMBL/GenBank/DDBJ databases">
        <authorList>
            <consortium name="Pathogen Informatics"/>
        </authorList>
    </citation>
    <scope>NUCLEOTIDE SEQUENCE [LARGE SCALE GENOMIC DNA]</scope>
    <source>
        <strain evidence="4">Lake Konstanz</strain>
    </source>
</reference>
<dbReference type="CDD" id="cd00603">
    <property type="entry name" value="IPT_PCSR"/>
    <property type="match status" value="1"/>
</dbReference>
<dbReference type="InterPro" id="IPR052387">
    <property type="entry name" value="Fibrocystin"/>
</dbReference>
<protein>
    <recommendedName>
        <fullName evidence="2">IPT/TIG domain-containing protein</fullName>
    </recommendedName>
</protein>
<keyword evidence="1" id="KW-0732">Signal</keyword>
<dbReference type="SUPFAM" id="SSF81296">
    <property type="entry name" value="E set domains"/>
    <property type="match status" value="3"/>
</dbReference>
<evidence type="ECO:0000256" key="1">
    <source>
        <dbReference type="ARBA" id="ARBA00022729"/>
    </source>
</evidence>
<dbReference type="VEuPathDB" id="TriTrypDB:BSAL_13585"/>
<evidence type="ECO:0000313" key="4">
    <source>
        <dbReference type="Proteomes" id="UP000051952"/>
    </source>
</evidence>
<dbReference type="InterPro" id="IPR002909">
    <property type="entry name" value="IPT_dom"/>
</dbReference>
<dbReference type="PANTHER" id="PTHR46769:SF2">
    <property type="entry name" value="FIBROCYSTIN-L ISOFORM 2 PRECURSOR-RELATED"/>
    <property type="match status" value="1"/>
</dbReference>
<dbReference type="EMBL" id="CYKH01001615">
    <property type="protein sequence ID" value="CUG88078.1"/>
    <property type="molecule type" value="Genomic_DNA"/>
</dbReference>
<keyword evidence="4" id="KW-1185">Reference proteome</keyword>
<sequence>MASLVETASSCTWYLSFVGDSTPQAAVSVSSPNTSTVTVILQGTSQWFWSAIPAYLLTAPHDLSSLTSAQGVVAVTSRGLAAFVVPGSGVVTPFIVSATFAAPNSCSVLPLELATVSLQVNITSSAFLVANPTADFVSYNGLYSSLGNALTMNTSTVYSVIAPSTLPSSAYAVYLNQGPYGRILCGSVVQGFQAILISPTTGTCYGGTRLTVTGSNFPTSFTGFSIFIGGAPCNPFYATTSTIQCRTTAMLATPTETPVSTAATATTFFVRMYANQTNIPSELAASYTSYAPFGGSLAPRFSYSLTSVPFISGISPSSGGGGSRNTVTITGAAFTGVSFSMCNANITSCSPIVCPSATFTATQVVCTTPLLPPATYLVIGRITATGRTNMNITYTSIMYVDSTSPLYLSPTGGSSVTITGNGFGAGVTVKIGSANCIVSSVNATMINCKTDGDIVELSAVPIVYLPTIAVRSALVPNTTGVEIQGRKSRLRRLRGCGCVPYFYPSSGNGVGTTITIAAANFPSSVTDPSMVVVMIGDTPSLCKN</sequence>
<evidence type="ECO:0000313" key="3">
    <source>
        <dbReference type="EMBL" id="CUG88078.1"/>
    </source>
</evidence>
<dbReference type="Pfam" id="PF01833">
    <property type="entry name" value="TIG"/>
    <property type="match status" value="3"/>
</dbReference>
<dbReference type="InterPro" id="IPR013783">
    <property type="entry name" value="Ig-like_fold"/>
</dbReference>